<evidence type="ECO:0000256" key="1">
    <source>
        <dbReference type="SAM" id="Phobius"/>
    </source>
</evidence>
<accession>A0A8J2LHS5</accession>
<name>A0A8J2LHS5_9HEXA</name>
<dbReference type="AlphaFoldDB" id="A0A8J2LHS5"/>
<keyword evidence="1" id="KW-0472">Membrane</keyword>
<feature type="transmembrane region" description="Helical" evidence="1">
    <location>
        <begin position="1213"/>
        <end position="1237"/>
    </location>
</feature>
<sequence length="1269" mass="142616">IQLGCDSCQLKIRNIQTVEGRPLEADQVTVDCSTTDINLHGGSGISTPDIISVPDKDCFYSLTVHLHQCTQVLNRGLQGDFIYHIVPNSSDISVEVENTVGPLQHRFILPELHTIRLNRVSSRLEVSSLGAVIIETTYTENMTLNTANGIQILFEQERNNFVGHVEITNLDRFQGLLFYPNVIRIKHDSSVGIIHYEGGNHDDTFVLLGGRINGTLDGGGGPNMMFIDNTYDPLGTVNLHCHCDDCALNLKNIQIIIGRSEGIEKVSVDCSTLDVDLQGGLNASDPDTIYIPRQNCDYNLILRLSQHTLVQNMGSKGNFLYDVLPTAFDIAVRIPNPNNKMQRHKFYLPEPRTMKFTWKPPNVEIYSSGSMILETTYLEGMEFHTRNGIEILHVPEKNDFVGKAEIMKVGRFQGLLFHPNEILVKGTGTVLGGDMEDIFVLMSGEGGKLSGLAGKDTLQISQSYHSNSKLIVDFLKSTLTDQETSEILWDLEGFEDLLGRENLPEKILLSCNINRVIGLQGTRNDYDEIIFPPTGCLHYEDQKNPFAVIVDRFTKVENFSPKGNFLYKIQSVQSAIDVDRNSKSFHTYLFSKKTSTDVTTIDFDKRTGDLSVGFERDENFMARINPSNARVLTKNFFEIAVHPEICGRLTIEKNGYFDQEIEGLRFHRNQFWIGSGGNVHIKGGFADDVFVLGGDETDFSQGGIDGRGGTNYLILEEAFSPHQKLHFDMLNNILSDTSSKPVLKFENIQGIVGRTNYSEIVETSCQVTSVDTRGAPSSNQSDVVIVPSNNCTYHMTVMLHPNMVVYNEARRGNFTYIGDFASGTTKLYLNFSENDLSHNIFFTFDFIELEDVQTLDDKVLILTKNDGGMFQVNFWIPNLLGLQTSPSIKFKDGIEFNIGKFGELSTCGFGELSNDVTERRNSRHRRSVSETWASYVAAAKRTRTDLVLQHGSSTVYSIGSGYKFDILNTVPGFTNYLIGNEAFDTVFRIDPGTGPVFIESGSGSKFLLDLSPTAETAESNSWIPEVSFQDEDIILKMDNQTVTIKNASPPDWDVTIRNVVLNIECPPNITSCSLIPRPIEIDPEEVEIVLLTKRDFESGSVVRIANQSGIELKSTRQGNDLIMTNLFQKNNESPNTVTIIILDYFENPEELEEKNITVQVGQNLAPLPLVNNETLVEDFPNFNVTSQIFHEETLQEVFGKYWYEELRDFIKEYWKLLALLLLVCISVFILTTIGLTISYSRRRYGKYDLSVRSGEGARTWYFLNDKMWN</sequence>
<reference evidence="2" key="1">
    <citation type="submission" date="2021-06" db="EMBL/GenBank/DDBJ databases">
        <authorList>
            <person name="Hodson N. C."/>
            <person name="Mongue J. A."/>
            <person name="Jaron S. K."/>
        </authorList>
    </citation>
    <scope>NUCLEOTIDE SEQUENCE</scope>
</reference>
<keyword evidence="1" id="KW-1133">Transmembrane helix</keyword>
<feature type="non-terminal residue" evidence="2">
    <location>
        <position position="1269"/>
    </location>
</feature>
<keyword evidence="1" id="KW-0812">Transmembrane</keyword>
<protein>
    <submittedName>
        <fullName evidence="2">Uncharacterized protein</fullName>
    </submittedName>
</protein>
<keyword evidence="3" id="KW-1185">Reference proteome</keyword>
<evidence type="ECO:0000313" key="3">
    <source>
        <dbReference type="Proteomes" id="UP000708208"/>
    </source>
</evidence>
<proteinExistence type="predicted"/>
<evidence type="ECO:0000313" key="2">
    <source>
        <dbReference type="EMBL" id="CAG7832774.1"/>
    </source>
</evidence>
<dbReference type="Proteomes" id="UP000708208">
    <property type="component" value="Unassembled WGS sequence"/>
</dbReference>
<comment type="caution">
    <text evidence="2">The sequence shown here is derived from an EMBL/GenBank/DDBJ whole genome shotgun (WGS) entry which is preliminary data.</text>
</comment>
<gene>
    <name evidence="2" type="ORF">AFUS01_LOCUS42442</name>
</gene>
<dbReference type="EMBL" id="CAJVCH010566930">
    <property type="protein sequence ID" value="CAG7832774.1"/>
    <property type="molecule type" value="Genomic_DNA"/>
</dbReference>
<organism evidence="2 3">
    <name type="scientific">Allacma fusca</name>
    <dbReference type="NCBI Taxonomy" id="39272"/>
    <lineage>
        <taxon>Eukaryota</taxon>
        <taxon>Metazoa</taxon>
        <taxon>Ecdysozoa</taxon>
        <taxon>Arthropoda</taxon>
        <taxon>Hexapoda</taxon>
        <taxon>Collembola</taxon>
        <taxon>Symphypleona</taxon>
        <taxon>Sminthuridae</taxon>
        <taxon>Allacma</taxon>
    </lineage>
</organism>